<evidence type="ECO:0000256" key="1">
    <source>
        <dbReference type="ARBA" id="ARBA00011063"/>
    </source>
</evidence>
<reference evidence="7 8" key="1">
    <citation type="submission" date="2019-08" db="EMBL/GenBank/DDBJ databases">
        <title>Prosopis cineraria nodule microbiome.</title>
        <authorList>
            <person name="Ali R."/>
            <person name="Chaluvadi S.R."/>
            <person name="Wang X."/>
        </authorList>
    </citation>
    <scope>NUCLEOTIDE SEQUENCE [LARGE SCALE GENOMIC DNA]</scope>
    <source>
        <strain evidence="7 8">BG7</strain>
    </source>
</reference>
<evidence type="ECO:0000256" key="5">
    <source>
        <dbReference type="PIRSR" id="PIRSR617867-1"/>
    </source>
</evidence>
<sequence length="157" mass="17098">MKRVSILFVCTGNICRSPLAEGIMAHLAAETGIGLDVVVDSAGTDGWHVGDPPDRRSVIVAKRHGVDLSNQRARRVTPDDIESFDIILGMDRTHVASLRRLAPEARNVFLFGDRALGTGEYIADPYYGSERDFEQVYARLLTGCRKLLAALGADNAS</sequence>
<organism evidence="7 8">
    <name type="scientific">Rhizobium grahamii</name>
    <dbReference type="NCBI Taxonomy" id="1120045"/>
    <lineage>
        <taxon>Bacteria</taxon>
        <taxon>Pseudomonadati</taxon>
        <taxon>Pseudomonadota</taxon>
        <taxon>Alphaproteobacteria</taxon>
        <taxon>Hyphomicrobiales</taxon>
        <taxon>Rhizobiaceae</taxon>
        <taxon>Rhizobium/Agrobacterium group</taxon>
        <taxon>Rhizobium</taxon>
    </lineage>
</organism>
<feature type="active site" description="Nucleophile" evidence="5">
    <location>
        <position position="10"/>
    </location>
</feature>
<evidence type="ECO:0000313" key="8">
    <source>
        <dbReference type="Proteomes" id="UP000326881"/>
    </source>
</evidence>
<evidence type="ECO:0000256" key="4">
    <source>
        <dbReference type="ARBA" id="ARBA00022912"/>
    </source>
</evidence>
<comment type="similarity">
    <text evidence="1">Belongs to the low molecular weight phosphotyrosine protein phosphatase family.</text>
</comment>
<protein>
    <recommendedName>
        <fullName evidence="2">protein-tyrosine-phosphatase</fullName>
        <ecNumber evidence="2">3.1.3.48</ecNumber>
    </recommendedName>
</protein>
<gene>
    <name evidence="7" type="ORF">FZ934_15345</name>
</gene>
<dbReference type="Proteomes" id="UP000326881">
    <property type="component" value="Chromosome"/>
</dbReference>
<name>A0A5Q0C8N2_9HYPH</name>
<dbReference type="InterPro" id="IPR036196">
    <property type="entry name" value="Ptyr_pPase_sf"/>
</dbReference>
<dbReference type="EMBL" id="CP043498">
    <property type="protein sequence ID" value="QFY61655.1"/>
    <property type="molecule type" value="Genomic_DNA"/>
</dbReference>
<evidence type="ECO:0000259" key="6">
    <source>
        <dbReference type="SMART" id="SM00226"/>
    </source>
</evidence>
<keyword evidence="3" id="KW-0378">Hydrolase</keyword>
<dbReference type="InterPro" id="IPR017867">
    <property type="entry name" value="Tyr_phospatase_low_mol_wt"/>
</dbReference>
<evidence type="ECO:0000256" key="3">
    <source>
        <dbReference type="ARBA" id="ARBA00022801"/>
    </source>
</evidence>
<evidence type="ECO:0000256" key="2">
    <source>
        <dbReference type="ARBA" id="ARBA00013064"/>
    </source>
</evidence>
<accession>A0A5Q0C8N2</accession>
<dbReference type="AlphaFoldDB" id="A0A5Q0C8N2"/>
<evidence type="ECO:0000313" key="7">
    <source>
        <dbReference type="EMBL" id="QFY61655.1"/>
    </source>
</evidence>
<dbReference type="GO" id="GO:0004725">
    <property type="term" value="F:protein tyrosine phosphatase activity"/>
    <property type="evidence" value="ECO:0007669"/>
    <property type="project" value="UniProtKB-EC"/>
</dbReference>
<dbReference type="CDD" id="cd16343">
    <property type="entry name" value="LMWPTP"/>
    <property type="match status" value="1"/>
</dbReference>
<keyword evidence="8" id="KW-1185">Reference proteome</keyword>
<proteinExistence type="inferred from homology"/>
<dbReference type="SMART" id="SM00226">
    <property type="entry name" value="LMWPc"/>
    <property type="match status" value="1"/>
</dbReference>
<feature type="active site" description="Proton donor" evidence="5">
    <location>
        <position position="124"/>
    </location>
</feature>
<feature type="domain" description="Phosphotyrosine protein phosphatase I" evidence="6">
    <location>
        <begin position="4"/>
        <end position="150"/>
    </location>
</feature>
<dbReference type="Gene3D" id="3.40.50.2300">
    <property type="match status" value="1"/>
</dbReference>
<dbReference type="InterPro" id="IPR050438">
    <property type="entry name" value="LMW_PTPase"/>
</dbReference>
<dbReference type="PANTHER" id="PTHR11717:SF7">
    <property type="entry name" value="LOW MOLECULAR WEIGHT PHOSPHOTYROSINE PROTEIN PHOSPHATASE"/>
    <property type="match status" value="1"/>
</dbReference>
<dbReference type="PRINTS" id="PR00719">
    <property type="entry name" value="LMWPTPASE"/>
</dbReference>
<dbReference type="KEGG" id="rgr:FZ934_15345"/>
<feature type="active site" evidence="5">
    <location>
        <position position="16"/>
    </location>
</feature>
<dbReference type="Pfam" id="PF01451">
    <property type="entry name" value="LMWPc"/>
    <property type="match status" value="1"/>
</dbReference>
<dbReference type="PANTHER" id="PTHR11717">
    <property type="entry name" value="LOW MOLECULAR WEIGHT PROTEIN TYROSINE PHOSPHATASE"/>
    <property type="match status" value="1"/>
</dbReference>
<dbReference type="SUPFAM" id="SSF52788">
    <property type="entry name" value="Phosphotyrosine protein phosphatases I"/>
    <property type="match status" value="1"/>
</dbReference>
<dbReference type="RefSeq" id="WP_153271756.1">
    <property type="nucleotide sequence ID" value="NZ_CP043498.1"/>
</dbReference>
<dbReference type="OrthoDB" id="9784339at2"/>
<dbReference type="InterPro" id="IPR023485">
    <property type="entry name" value="Ptyr_pPase"/>
</dbReference>
<dbReference type="EC" id="3.1.3.48" evidence="2"/>
<keyword evidence="4" id="KW-0904">Protein phosphatase</keyword>